<keyword evidence="1" id="KW-1133">Transmembrane helix</keyword>
<evidence type="ECO:0000313" key="3">
    <source>
        <dbReference type="Proteomes" id="UP000319462"/>
    </source>
</evidence>
<protein>
    <submittedName>
        <fullName evidence="2">Hypothetical_protein</fullName>
    </submittedName>
</protein>
<evidence type="ECO:0000256" key="1">
    <source>
        <dbReference type="SAM" id="Phobius"/>
    </source>
</evidence>
<feature type="transmembrane region" description="Helical" evidence="1">
    <location>
        <begin position="58"/>
        <end position="78"/>
    </location>
</feature>
<feature type="transmembrane region" description="Helical" evidence="1">
    <location>
        <begin position="28"/>
        <end position="46"/>
    </location>
</feature>
<keyword evidence="1" id="KW-0812">Transmembrane</keyword>
<gene>
    <name evidence="2" type="ORF">LBRM2904_14.0240</name>
</gene>
<dbReference type="KEGG" id="lbz:LBRM_14_0250"/>
<dbReference type="AlphaFoldDB" id="A0A3P3Z1A1"/>
<dbReference type="EMBL" id="LS997613">
    <property type="protein sequence ID" value="SYZ64001.1"/>
    <property type="molecule type" value="Genomic_DNA"/>
</dbReference>
<sequence>MAPKRESDEALLDARINANRLEYPEQSLIFVALITSFQPVYFSHAINGFDWRHAPNLVLYLIITGFTTYMLRQAYVVMVQSEFWGRQRHFAEVSDEKSKVLRRLRLQVAVGYSLFFLNSVFFVVSTCLMAYIFRHSDPRAGYILSPTLTAALLWLIAQKNEESRQRRMRLHK</sequence>
<proteinExistence type="predicted"/>
<organism evidence="2 3">
    <name type="scientific">Leishmania braziliensis MHOM/BR/75/M2904</name>
    <dbReference type="NCBI Taxonomy" id="420245"/>
    <lineage>
        <taxon>Eukaryota</taxon>
        <taxon>Discoba</taxon>
        <taxon>Euglenozoa</taxon>
        <taxon>Kinetoplastea</taxon>
        <taxon>Metakinetoplastina</taxon>
        <taxon>Trypanosomatida</taxon>
        <taxon>Trypanosomatidae</taxon>
        <taxon>Leishmaniinae</taxon>
        <taxon>Leishmania</taxon>
        <taxon>Leishmania braziliensis species complex</taxon>
    </lineage>
</organism>
<evidence type="ECO:0000313" key="2">
    <source>
        <dbReference type="EMBL" id="SYZ64001.1"/>
    </source>
</evidence>
<accession>A0A3P3Z1A1</accession>
<name>A0A3P3Z1A1_LEIBR</name>
<dbReference type="Proteomes" id="UP000319462">
    <property type="component" value="Chromosome 14"/>
</dbReference>
<dbReference type="VEuPathDB" id="TriTrypDB:LbrM.14.0250"/>
<feature type="transmembrane region" description="Helical" evidence="1">
    <location>
        <begin position="109"/>
        <end position="133"/>
    </location>
</feature>
<reference evidence="2 3" key="1">
    <citation type="submission" date="2018-09" db="EMBL/GenBank/DDBJ databases">
        <authorList>
            <person name="Peiro R."/>
            <person name="Begona"/>
            <person name="Cbmso G."/>
            <person name="Lopez M."/>
            <person name="Gonzalez S."/>
        </authorList>
    </citation>
    <scope>NUCLEOTIDE SEQUENCE [LARGE SCALE GENOMIC DNA]</scope>
</reference>
<feature type="transmembrane region" description="Helical" evidence="1">
    <location>
        <begin position="139"/>
        <end position="157"/>
    </location>
</feature>
<keyword evidence="1" id="KW-0472">Membrane</keyword>
<dbReference type="RefSeq" id="XP_001563318.1">
    <property type="nucleotide sequence ID" value="XM_001563268.1"/>
</dbReference>